<dbReference type="InterPro" id="IPR014722">
    <property type="entry name" value="Rib_uL2_dom2"/>
</dbReference>
<comment type="caution">
    <text evidence="5">The sequence shown here is derived from an EMBL/GenBank/DDBJ whole genome shotgun (WGS) entry which is preliminary data.</text>
</comment>
<dbReference type="Pfam" id="PF00632">
    <property type="entry name" value="HECT"/>
    <property type="match status" value="1"/>
</dbReference>
<dbReference type="PROSITE" id="PS50237">
    <property type="entry name" value="HECT"/>
    <property type="match status" value="1"/>
</dbReference>
<dbReference type="InterPro" id="IPR000569">
    <property type="entry name" value="HECT_dom"/>
</dbReference>
<feature type="compositionally biased region" description="Basic and acidic residues" evidence="3">
    <location>
        <begin position="1968"/>
        <end position="1981"/>
    </location>
</feature>
<feature type="compositionally biased region" description="Basic and acidic residues" evidence="3">
    <location>
        <begin position="3724"/>
        <end position="3768"/>
    </location>
</feature>
<name>A0AAV2H2L2_LYMST</name>
<dbReference type="GO" id="GO:0004842">
    <property type="term" value="F:ubiquitin-protein transferase activity"/>
    <property type="evidence" value="ECO:0007669"/>
    <property type="project" value="InterPro"/>
</dbReference>
<reference evidence="5 6" key="1">
    <citation type="submission" date="2024-04" db="EMBL/GenBank/DDBJ databases">
        <authorList>
            <consortium name="Genoscope - CEA"/>
            <person name="William W."/>
        </authorList>
    </citation>
    <scope>NUCLEOTIDE SEQUENCE [LARGE SCALE GENOMIC DNA]</scope>
</reference>
<gene>
    <name evidence="5" type="ORF">GSLYS_00002084001</name>
</gene>
<dbReference type="Gene3D" id="3.90.1750.10">
    <property type="entry name" value="Hect, E3 ligase catalytic domains"/>
    <property type="match status" value="1"/>
</dbReference>
<dbReference type="SMART" id="SM00119">
    <property type="entry name" value="HECTc"/>
    <property type="match status" value="1"/>
</dbReference>
<dbReference type="Gene3D" id="3.30.2410.10">
    <property type="entry name" value="Hect, E3 ligase catalytic domain"/>
    <property type="match status" value="1"/>
</dbReference>
<dbReference type="Gene3D" id="3.30.2160.10">
    <property type="entry name" value="Hect, E3 ligase catalytic domain"/>
    <property type="match status" value="1"/>
</dbReference>
<organism evidence="5 6">
    <name type="scientific">Lymnaea stagnalis</name>
    <name type="common">Great pond snail</name>
    <name type="synonym">Helix stagnalis</name>
    <dbReference type="NCBI Taxonomy" id="6523"/>
    <lineage>
        <taxon>Eukaryota</taxon>
        <taxon>Metazoa</taxon>
        <taxon>Spiralia</taxon>
        <taxon>Lophotrochozoa</taxon>
        <taxon>Mollusca</taxon>
        <taxon>Gastropoda</taxon>
        <taxon>Heterobranchia</taxon>
        <taxon>Euthyneura</taxon>
        <taxon>Panpulmonata</taxon>
        <taxon>Hygrophila</taxon>
        <taxon>Lymnaeoidea</taxon>
        <taxon>Lymnaeidae</taxon>
        <taxon>Lymnaea</taxon>
    </lineage>
</organism>
<protein>
    <recommendedName>
        <fullName evidence="4">HECT domain-containing protein</fullName>
    </recommendedName>
</protein>
<dbReference type="PANTHER" id="PTHR46435">
    <property type="entry name" value="E3 UBIQUITIN-PROTEIN LIGASE HECTD4-RELATED"/>
    <property type="match status" value="1"/>
</dbReference>
<dbReference type="EMBL" id="CAXITT010000024">
    <property type="protein sequence ID" value="CAL1527914.1"/>
    <property type="molecule type" value="Genomic_DNA"/>
</dbReference>
<feature type="region of interest" description="Disordered" evidence="3">
    <location>
        <begin position="2620"/>
        <end position="2661"/>
    </location>
</feature>
<sequence length="4368" mass="478889">MATNGPESSQWLSVTEETLFLHDGLLRVTDLVELPKNVESCGSRENEVVTFDSKDPEELSAKLLEICGTRNNAFNTLLEYRLNALKGLWKAQKLFCQDDQGDRDGSAQDEAIALLKKQGLLKDSEQASFSTRISLLLILPLLQSQSKTDPELCGVTSGVILSCLHDCPPLSLAKEPSDCLNGLESLLCGWLGEPPPPNSQIVPVVKEKKHQENAAAALVALACARGHVKTFIHAVHLLQQLKDIPPLPVADILSSLLECEGGQGQISSFLGSKYILSWGVDDLLGPTNADTAASESKESNEKDKEKDQDLGRSITTDGFYIYTTNSFGKGIAKVGTGLQGTLRGYVYNKNTEPGPGRLAYGSGLLLFRPQKYDVETDNECFIQMIDKDTLEVLKVIYKPPLFVQPVQCTTVGFFSDGVYFYLLWCPALVQDKNTKGVNVNVYAFDVEKDLDVRSLRQIITLQKKEEAVSRNVNEAILNRLRPLRGSNSAATLMALTGGETLIPTRKEDVPSAGSTSCGVQLKTLVKTPMYCDGNHIVMLTVPPGSAPGSASRPLFGGGGPISNLRSLASNMCFNVKTGFFSSRMDLMEASSSSVGRGTPLTTLGACFDIVNNMLWISSGEYVDQFYNPGNLPPHHIHSRLGITETSLQGNLDGHYLMPVNSAINTLLHNVASMCLHQMTGDASQRHGQGNCNSSCPPEAPMDLCHLTRVTDILGRAVNDVDEQAIICCLVVLQHIFKTSQRTSDVNQVSEQMKTTRTLIWKLLTTTWKTEGDRGLSSSIKTEACHVVTVGLRALYPTPQDRHVLLYQLLTSGEENPALIQLRNMILTEFSNQLSSHQPTATEHDDVLQLDDLVLYILKLAVKESCSLLNKARVCSRTDFNIMISNLPVASPAVQYLSSLRSYYLRCAVLYEGTHDNSTRDRDSLSLEDIQAKVLSLSSKLISGACEVLESYLETCNMVLGSCSGGSEDLEAWLTGLERLAKSTILGSLMPVLITALTHSSLQCLNVADALMPSLVTLSLLASQAALVMKSQELTANTSMVSAADLDLGTDKEMAEFIGEALSVDHDMNMEEEEGFLTGLKIPTPWASGKTVETIHPVRDNYKFKETVHIPGARCLYLRFDPRCSSQYDYDKVVVYAGPGINGKKVVEYGGNSFGFGSRSVLGSGWPKDLVKVEGDTVTLTFEMRSGREHNTPDKAMWGFSCTIRAQESAEEVTPGLPFLSDLALGLSVLVCTQLALLYHGAPPSQDELDCQHLLKSKILQRCIWRTERCSESGDRPTDSPNPTLGSISPPPSKKPMDEDPEVAGAAASIRLPRIKLSADIMDRLRRLTKRQPVRLRASIKNAIALEVIEESIISAVAKHLGLTDSLRDLRTVVDRQGEEIAALMAILEESYRRFEVLVRQLQLMGELEKHWETEVEERAFESTPRASGSVDPAVPSPMEPPFFHDYHLQEVRYKELTILSFLKEVTLEPSDMETTIKNLLEKFEADVQEMKDSGVKKTEEQTLPKTKQVISGILSRLELLLHVNSVPVDAQSALTRTMSHTQGFQEDLMVRSDTDVSRPIQGFSRSMSAPVCIDPDETLSFKHQRWRHGEKPRHASCILQDLVDDGDEDKPPHVIVIDQLFAFIGNDPEKAVSCVQFLKAAEERRKRGTIRKTALNHIKDLLAAASRVGGATHLVAAVASVLRHGPKVDDLLCGGMLSEVREAFSEAMTSVVQLAAHHPIASASSIGLLCTIPYTRAEEKCLVRSHLVHLLDKLCSLGSHRADGLGAETQTPRQKVSALAWAGFQVLASRCVKWENEDGSQIEELEHSGLAKQVSTLLTHHLARATEGIGNAMAGTEALQEVLSLLNNLSRSKMGKAILSQPACVSKLLSLLLDQRPSPKLVLIILQLCRVSLPLMNCEDCEEVELPAWGQQLYSSHWSTAKPVSDPPAKIICLLLAKLGDFLVPGDQVLLSSRSPSQESSATGRSAKGGDPDKPEDSDVQRGKLSVFVHKREDQMSHDIIQPLLSCENRPFRLCGNANMDKVMRLDREIAKNGKAELTTEDAVSAFKKAYKWAQMGLVISTAPPTDTNSTENNNSTDKKKTVSEVICKDKNSELARTDPVRAFISGHVANAMAAEVIALLHNLLSAQTSSAANTWSQAVQRVLANALSGLPVLLGSLDGLSTPRSPRSQSNNQLMSLAKQANAALCAIGGFQETLKPGCEVKITGECIRGSHGTVVSVSEQNDVITVQLTNDSSADSGMPVPTYSDTVKVPLARVQPIRNELFNKYQSQMSETVLSAVQAVILPADEATSPLTQPLHSAGDGNTMANQICRVVAEIRTRTSMVLAHSLQDIEFAKKFIEHCGYSIDMLKSLAKDCHTGSRLPVVESHCQRLRMLYRDCAKPPPPPCRTDIRPSKEMIWDVARPFPPTRACLFSHGMTAVMFLGDPSAGVGLPRGTMVYANQPIPKEAPSFYWELEISSFGDSHDESGAVVSFGFAPPAEKKDAAWTNPVGTCLFLNTGKAVHYNGASLLQWRSVRLDVTVSAGDVAGIGWERTGDSQDNAQTPKGQVYFTYNGKRLNASLDNVSGAMYPVVHIQKKNCRMKANFGSRPFAYAEGQQHREAAEAANDVLRDIRESFGHLPFHTASDSESDSTEPPVQASTQESTRDSRTPPKAPCKVAEPPPTLKEYQIDASVNYKLLPCYDNFVVTGPDTMFVRPSEEDSEDEAMVEESALEDHYALLVKAWEQKVFPVIRRRFRNEAERKDGLEQIRGALQLGMTDIARQTVEFLYEENGGIPRDLQLPTIDDIKEDLAKFTIDRVKKGTTVVIRTPSGISAYATTQLPKFAVRSMLKTFGLTGTVLDVDTANELVQVETYLRSEGVLVRFWYPLLMLEKPAQGMRKASITGGQTMDTSNIFIHRELLSSESSLARIYLRTAFLRLTDHCNSPAMEVTTCSASLGSGMAACAATLQELDLENIQLLSEHLLAAPFTTGTLEATSPFQISQLSQLLLTPLVSLTSLVYRNDLRLKRELAVAIARASNQGEDYLIELTNQLCMCLQTAPEMFPYVNFVVNENKIGTDVHFPGAACVLVACIKNSDTGNKENPPYRAPWARISTYTGKRIKKCGQVTRQEVVCYPRDVHCQTNTNDQYAAAIIPGDRVYVKIGVSPPPGATVTLHALPPQFLLAVAYMETLVTETFGCGTQACGISGSSATSLSMNVELPDTNPSLWSLENINITPPVFLHMIEFLCGFLWKTDVPALMKEYMLHLLAQTLRILHYSEGSEGSRLTKLSLRLSPTQGMLNYLPRELKKLYDLEVKSLPEMTTNAGQGIGLGVTDTGRWSTYLHALMEVCLAISEVIPCEIYPSKQAADHAAEESGAGTSSVSHGLKVISKKKKLKPKQDRTVASIRSNVHLSHSLDAQPTPASGIPVVTSPPVKASSNSSICSVSVASSSSSVKVDDVAWFPAAASTSKILRYLALKEPHCLEDVNEAVKMAAQSLVMPTAHSRLLVITGIPTYLDLTTVKKSIRKVCNSYGGLDHDEIYVPTPGDLSAQVTRTAAQDSTVLLIEGYAVISLPSKTKIDLVKKSFLKSKWLNLGLGEEAAANLEAPDENLNVQTVTPALLTEPEANSALESYLLFKLSGKMGGQTLGPVASQILTEIFYSSYFVDQQQDSGDICLCKEQILNTAGENLLAPFFNAVRPSKKLLADAVTGVLRQYGVVKSRDKETSPVATDKSSKGKTTKKPVSRSQKEKQALCMEKEKEEKLKLSAAGKEDSEKTEKSPKEKEGATADVALKESKVRSQVMAINLAFQSATKCEGRLLTLSSFMQYCEDLIKQDLRALWKGLFACGLDLHLERCSFPDVTSANELMTEWTIEKDGALVMYINELCSQLSISSARLHPHEVRIIDAHLTNERYSCLQGLSVESTRLRFAFLQDLNNSLETSFLPLIDLRPANVYSRSTACVLSQLRSIIFYDTKVNFINRILNASAKRKPDQAAPEITLNPLEGIGVAEKSSQASILCQSYCQLSTISSRKLCVRLASGGDPTYSFNVRMVGEEVHGTSGSFRHYLWQVAHELQSPALSLLIPCPSSAAGINKGRLLLKPGKMTYSEENLLLFVGQLLGITIRADIPLGLDLLSTVWKLLVGGSLDPAVDLQQADALTYRYIKRIEMAETEPELESVCGDGEPRFVYTSLTGLDTELVPGGRAIYVNWQNRQAYIDAIKRMRLRELTSGQRVAAVVAGLSSLVPYQVLTLMSPLDLEVRTSGRPHINLDFLKAHTMYQVGLVESDSHIEYFWTALESFSQEELTRFIKFACNQERVPHTCPCQEGGPDSAHVPPFPMKIAPPDGSGPPDARYIRVETCMFMVKLPQYSSQEVMTQRLRYAINCREDPLSG</sequence>
<feature type="region of interest" description="Disordered" evidence="3">
    <location>
        <begin position="1953"/>
        <end position="1981"/>
    </location>
</feature>
<dbReference type="Gene3D" id="2.30.30.30">
    <property type="match status" value="1"/>
</dbReference>
<dbReference type="InterPro" id="IPR035983">
    <property type="entry name" value="Hect_E3_ubiquitin_ligase"/>
</dbReference>
<dbReference type="GO" id="GO:0042593">
    <property type="term" value="P:glucose homeostasis"/>
    <property type="evidence" value="ECO:0007669"/>
    <property type="project" value="TreeGrafter"/>
</dbReference>
<dbReference type="InterPro" id="IPR043136">
    <property type="entry name" value="B30.2/SPRY_sf"/>
</dbReference>
<keyword evidence="1 2" id="KW-0833">Ubl conjugation pathway</keyword>
<feature type="domain" description="HECT" evidence="4">
    <location>
        <begin position="4026"/>
        <end position="4368"/>
    </location>
</feature>
<dbReference type="CDD" id="cd13735">
    <property type="entry name" value="SPRY_HECT_like"/>
    <property type="match status" value="1"/>
</dbReference>
<dbReference type="Proteomes" id="UP001497497">
    <property type="component" value="Unassembled WGS sequence"/>
</dbReference>
<feature type="active site" description="Glycyl thioester intermediate" evidence="2">
    <location>
        <position position="4336"/>
    </location>
</feature>
<dbReference type="InterPro" id="IPR035781">
    <property type="entry name" value="SPRY_HECTD4"/>
</dbReference>
<dbReference type="PANTHER" id="PTHR46435:SF1">
    <property type="entry name" value="E3 UBIQUITIN-PROTEIN LIGASE HECTD4-RELATED"/>
    <property type="match status" value="1"/>
</dbReference>
<evidence type="ECO:0000256" key="3">
    <source>
        <dbReference type="SAM" id="MobiDB-lite"/>
    </source>
</evidence>
<evidence type="ECO:0000313" key="5">
    <source>
        <dbReference type="EMBL" id="CAL1527914.1"/>
    </source>
</evidence>
<feature type="region of interest" description="Disordered" evidence="3">
    <location>
        <begin position="287"/>
        <end position="309"/>
    </location>
</feature>
<feature type="compositionally biased region" description="Polar residues" evidence="3">
    <location>
        <begin position="2632"/>
        <end position="2642"/>
    </location>
</feature>
<feature type="region of interest" description="Disordered" evidence="3">
    <location>
        <begin position="1269"/>
        <end position="1302"/>
    </location>
</feature>
<dbReference type="SUPFAM" id="SSF56204">
    <property type="entry name" value="Hect, E3 ligase catalytic domain"/>
    <property type="match status" value="1"/>
</dbReference>
<evidence type="ECO:0000256" key="1">
    <source>
        <dbReference type="ARBA" id="ARBA00022786"/>
    </source>
</evidence>
<dbReference type="Gene3D" id="2.60.120.920">
    <property type="match status" value="1"/>
</dbReference>
<dbReference type="InterPro" id="IPR043366">
    <property type="entry name" value="HECTD4"/>
</dbReference>
<evidence type="ECO:0000259" key="4">
    <source>
        <dbReference type="PROSITE" id="PS50237"/>
    </source>
</evidence>
<keyword evidence="6" id="KW-1185">Reference proteome</keyword>
<feature type="compositionally biased region" description="Basic and acidic residues" evidence="3">
    <location>
        <begin position="295"/>
        <end position="309"/>
    </location>
</feature>
<evidence type="ECO:0000256" key="2">
    <source>
        <dbReference type="PROSITE-ProRule" id="PRU00104"/>
    </source>
</evidence>
<proteinExistence type="predicted"/>
<evidence type="ECO:0000313" key="6">
    <source>
        <dbReference type="Proteomes" id="UP001497497"/>
    </source>
</evidence>
<feature type="region of interest" description="Disordered" evidence="3">
    <location>
        <begin position="3700"/>
        <end position="3768"/>
    </location>
</feature>
<accession>A0AAV2H2L2</accession>